<feature type="transmembrane region" description="Helical" evidence="2">
    <location>
        <begin position="32"/>
        <end position="57"/>
    </location>
</feature>
<dbReference type="EMBL" id="JACHBK010000003">
    <property type="protein sequence ID" value="MBB5535089.1"/>
    <property type="molecule type" value="Genomic_DNA"/>
</dbReference>
<comment type="caution">
    <text evidence="3">The sequence shown here is derived from an EMBL/GenBank/DDBJ whole genome shotgun (WGS) entry which is preliminary data.</text>
</comment>
<feature type="region of interest" description="Disordered" evidence="1">
    <location>
        <begin position="1"/>
        <end position="24"/>
    </location>
</feature>
<protein>
    <recommendedName>
        <fullName evidence="5">DUF4239 domain-containing protein</fullName>
    </recommendedName>
</protein>
<sequence>MADAALEPDDFRSNRPTPPNSGQMGVSMPGGLVTSIVVGFAFVSGALAIVFCCYFVARTLLNPALEGDRTHDAAATVAVRIAALHGLILALVYAQELDDYKGIRNNLMEEAVAISDVYNDIGRYGGTEVAPVQHDLANYVATVVGEEWDMLGARQGLSPKAWIQWNDAFDRLLELEPQTDRQRYLSNRMRDRAASIAQFRQIREETAAGGFGGMFWAPALIGLCLLSIPFYVYRPTRTHMFLLSIFGAYSGVVLFFIFAFSNPFQPPGKLEPIAFENLLLGDMGKRLPPVAPSTETSQ</sequence>
<proteinExistence type="predicted"/>
<keyword evidence="2" id="KW-0472">Membrane</keyword>
<gene>
    <name evidence="3" type="ORF">GGD55_001772</name>
</gene>
<evidence type="ECO:0000313" key="4">
    <source>
        <dbReference type="Proteomes" id="UP000585507"/>
    </source>
</evidence>
<keyword evidence="2" id="KW-1133">Transmembrane helix</keyword>
<accession>A0A7W8UA96</accession>
<keyword evidence="2" id="KW-0812">Transmembrane</keyword>
<evidence type="ECO:0000256" key="1">
    <source>
        <dbReference type="SAM" id="MobiDB-lite"/>
    </source>
</evidence>
<keyword evidence="4" id="KW-1185">Reference proteome</keyword>
<reference evidence="3 4" key="1">
    <citation type="submission" date="2020-08" db="EMBL/GenBank/DDBJ databases">
        <title>Genomic Encyclopedia of Type Strains, Phase IV (KMG-V): Genome sequencing to study the core and pangenomes of soil and plant-associated prokaryotes.</title>
        <authorList>
            <person name="Whitman W."/>
        </authorList>
    </citation>
    <scope>NUCLEOTIDE SEQUENCE [LARGE SCALE GENOMIC DNA]</scope>
    <source>
        <strain evidence="3 4">SEMIA 4084</strain>
    </source>
</reference>
<name>A0A7W8UA96_9HYPH</name>
<dbReference type="Proteomes" id="UP000585507">
    <property type="component" value="Unassembled WGS sequence"/>
</dbReference>
<feature type="transmembrane region" description="Helical" evidence="2">
    <location>
        <begin position="239"/>
        <end position="260"/>
    </location>
</feature>
<dbReference type="Pfam" id="PF14023">
    <property type="entry name" value="Bestrophin-like"/>
    <property type="match status" value="1"/>
</dbReference>
<evidence type="ECO:0008006" key="5">
    <source>
        <dbReference type="Google" id="ProtNLM"/>
    </source>
</evidence>
<feature type="transmembrane region" description="Helical" evidence="2">
    <location>
        <begin position="77"/>
        <end position="94"/>
    </location>
</feature>
<dbReference type="AlphaFoldDB" id="A0A7W8UA96"/>
<evidence type="ECO:0000313" key="3">
    <source>
        <dbReference type="EMBL" id="MBB5535089.1"/>
    </source>
</evidence>
<organism evidence="3 4">
    <name type="scientific">Rhizobium giardinii</name>
    <dbReference type="NCBI Taxonomy" id="56731"/>
    <lineage>
        <taxon>Bacteria</taxon>
        <taxon>Pseudomonadati</taxon>
        <taxon>Pseudomonadota</taxon>
        <taxon>Alphaproteobacteria</taxon>
        <taxon>Hyphomicrobiales</taxon>
        <taxon>Rhizobiaceae</taxon>
        <taxon>Rhizobium/Agrobacterium group</taxon>
        <taxon>Rhizobium</taxon>
    </lineage>
</organism>
<evidence type="ECO:0000256" key="2">
    <source>
        <dbReference type="SAM" id="Phobius"/>
    </source>
</evidence>
<dbReference type="InterPro" id="IPR025333">
    <property type="entry name" value="DUF4239"/>
</dbReference>
<feature type="transmembrane region" description="Helical" evidence="2">
    <location>
        <begin position="208"/>
        <end position="233"/>
    </location>
</feature>